<feature type="region of interest" description="Disordered" evidence="1">
    <location>
        <begin position="97"/>
        <end position="122"/>
    </location>
</feature>
<keyword evidence="2" id="KW-0548">Nucleotidyltransferase</keyword>
<dbReference type="OrthoDB" id="7554944at2759"/>
<dbReference type="AlphaFoldDB" id="A0A0J7KKZ3"/>
<accession>A0A0J7KKZ3</accession>
<reference evidence="2 3" key="1">
    <citation type="submission" date="2015-04" db="EMBL/GenBank/DDBJ databases">
        <title>Lasius niger genome sequencing.</title>
        <authorList>
            <person name="Konorov E.A."/>
            <person name="Nikitin M.A."/>
            <person name="Kirill M.V."/>
            <person name="Chang P."/>
        </authorList>
    </citation>
    <scope>NUCLEOTIDE SEQUENCE [LARGE SCALE GENOMIC DNA]</scope>
    <source>
        <tissue evidence="2">Whole</tissue>
    </source>
</reference>
<comment type="caution">
    <text evidence="2">The sequence shown here is derived from an EMBL/GenBank/DDBJ whole genome shotgun (WGS) entry which is preliminary data.</text>
</comment>
<gene>
    <name evidence="2" type="ORF">RF55_9295</name>
</gene>
<organism evidence="2 3">
    <name type="scientific">Lasius niger</name>
    <name type="common">Black garden ant</name>
    <dbReference type="NCBI Taxonomy" id="67767"/>
    <lineage>
        <taxon>Eukaryota</taxon>
        <taxon>Metazoa</taxon>
        <taxon>Ecdysozoa</taxon>
        <taxon>Arthropoda</taxon>
        <taxon>Hexapoda</taxon>
        <taxon>Insecta</taxon>
        <taxon>Pterygota</taxon>
        <taxon>Neoptera</taxon>
        <taxon>Endopterygota</taxon>
        <taxon>Hymenoptera</taxon>
        <taxon>Apocrita</taxon>
        <taxon>Aculeata</taxon>
        <taxon>Formicoidea</taxon>
        <taxon>Formicidae</taxon>
        <taxon>Formicinae</taxon>
        <taxon>Lasius</taxon>
        <taxon>Lasius</taxon>
    </lineage>
</organism>
<keyword evidence="2" id="KW-0808">Transferase</keyword>
<protein>
    <submittedName>
        <fullName evidence="2">Reverse transcriptase</fullName>
    </submittedName>
</protein>
<proteinExistence type="predicted"/>
<name>A0A0J7KKZ3_LASNI</name>
<dbReference type="Proteomes" id="UP000036403">
    <property type="component" value="Unassembled WGS sequence"/>
</dbReference>
<dbReference type="EMBL" id="LBMM01006132">
    <property type="protein sequence ID" value="KMQ90896.1"/>
    <property type="molecule type" value="Genomic_DNA"/>
</dbReference>
<dbReference type="PaxDb" id="67767-A0A0J7KKZ3"/>
<evidence type="ECO:0000313" key="2">
    <source>
        <dbReference type="EMBL" id="KMQ90896.1"/>
    </source>
</evidence>
<evidence type="ECO:0000313" key="3">
    <source>
        <dbReference type="Proteomes" id="UP000036403"/>
    </source>
</evidence>
<evidence type="ECO:0000256" key="1">
    <source>
        <dbReference type="SAM" id="MobiDB-lite"/>
    </source>
</evidence>
<feature type="compositionally biased region" description="Acidic residues" evidence="1">
    <location>
        <begin position="112"/>
        <end position="122"/>
    </location>
</feature>
<keyword evidence="2" id="KW-0695">RNA-directed DNA polymerase</keyword>
<keyword evidence="3" id="KW-1185">Reference proteome</keyword>
<sequence>MSFHMTQVLTGHGCFAKYLRRIGRRAVTDCDFCGEEDGAMHTIRDCPNWDCERFNLRKALKLKRDFSLADIIEAILASWECWYTFSAYTKQIMREKEEKERSLERARAPSSTEEEEKEEDSE</sequence>
<dbReference type="GO" id="GO:0003964">
    <property type="term" value="F:RNA-directed DNA polymerase activity"/>
    <property type="evidence" value="ECO:0007669"/>
    <property type="project" value="UniProtKB-KW"/>
</dbReference>
<feature type="compositionally biased region" description="Basic and acidic residues" evidence="1">
    <location>
        <begin position="97"/>
        <end position="107"/>
    </location>
</feature>